<comment type="caution">
    <text evidence="3">The sequence shown here is derived from an EMBL/GenBank/DDBJ whole genome shotgun (WGS) entry which is preliminary data.</text>
</comment>
<keyword evidence="3" id="KW-0378">Hydrolase</keyword>
<dbReference type="GO" id="GO:0016798">
    <property type="term" value="F:hydrolase activity, acting on glycosyl bonds"/>
    <property type="evidence" value="ECO:0007669"/>
    <property type="project" value="UniProtKB-KW"/>
</dbReference>
<keyword evidence="3" id="KW-0624">Polysaccharide degradation</keyword>
<feature type="region of interest" description="Disordered" evidence="2">
    <location>
        <begin position="1"/>
        <end position="56"/>
    </location>
</feature>
<organism evidence="3 4">
    <name type="scientific">Enhygromyxa salina</name>
    <dbReference type="NCBI Taxonomy" id="215803"/>
    <lineage>
        <taxon>Bacteria</taxon>
        <taxon>Pseudomonadati</taxon>
        <taxon>Myxococcota</taxon>
        <taxon>Polyangia</taxon>
        <taxon>Nannocystales</taxon>
        <taxon>Nannocystaceae</taxon>
        <taxon>Enhygromyxa</taxon>
    </lineage>
</organism>
<evidence type="ECO:0000256" key="1">
    <source>
        <dbReference type="ARBA" id="ARBA00022729"/>
    </source>
</evidence>
<dbReference type="EMBL" id="JMCC02000018">
    <property type="protein sequence ID" value="KIG17903.1"/>
    <property type="molecule type" value="Genomic_DNA"/>
</dbReference>
<reference evidence="3 4" key="1">
    <citation type="submission" date="2014-12" db="EMBL/GenBank/DDBJ databases">
        <title>Genome assembly of Enhygromyxa salina DSM 15201.</title>
        <authorList>
            <person name="Sharma G."/>
            <person name="Subramanian S."/>
        </authorList>
    </citation>
    <scope>NUCLEOTIDE SEQUENCE [LARGE SCALE GENOMIC DNA]</scope>
    <source>
        <strain evidence="3 4">DSM 15201</strain>
    </source>
</reference>
<accession>A0A0C2A3E4</accession>
<dbReference type="Pfam" id="PF04885">
    <property type="entry name" value="Stig1"/>
    <property type="match status" value="1"/>
</dbReference>
<keyword evidence="3" id="KW-0858">Xylan degradation</keyword>
<sequence length="178" mass="17477">MCLEEPEPTSSESDSDLDSGESGDGDGDSGDGDGDSGDGDGDDDSGDGDGDGDGDEGNCEAGETWCDGICVDTSIDLEHCGSCGHACEVVDGNGACSEGVCAPTLGNCVATGEPLVSCSEACAAQGKVCAAGGCGGRTLTWHGNLDSCNSFIGSAGGGPCSLPTEPVTNYYRCCCGEQ</sequence>
<protein>
    <submittedName>
        <fullName evidence="3">Endo-1,4-beta-xylanase A</fullName>
    </submittedName>
</protein>
<dbReference type="Proteomes" id="UP000031599">
    <property type="component" value="Unassembled WGS sequence"/>
</dbReference>
<evidence type="ECO:0000313" key="3">
    <source>
        <dbReference type="EMBL" id="KIG17903.1"/>
    </source>
</evidence>
<dbReference type="InterPro" id="IPR006969">
    <property type="entry name" value="Stig-like"/>
</dbReference>
<evidence type="ECO:0000256" key="2">
    <source>
        <dbReference type="SAM" id="MobiDB-lite"/>
    </source>
</evidence>
<gene>
    <name evidence="3" type="ORF">DB30_02526</name>
</gene>
<keyword evidence="3" id="KW-0326">Glycosidase</keyword>
<proteinExistence type="predicted"/>
<dbReference type="AlphaFoldDB" id="A0A0C2A3E4"/>
<name>A0A0C2A3E4_9BACT</name>
<dbReference type="GO" id="GO:0045493">
    <property type="term" value="P:xylan catabolic process"/>
    <property type="evidence" value="ECO:0007669"/>
    <property type="project" value="UniProtKB-KW"/>
</dbReference>
<keyword evidence="1" id="KW-0732">Signal</keyword>
<evidence type="ECO:0000313" key="4">
    <source>
        <dbReference type="Proteomes" id="UP000031599"/>
    </source>
</evidence>
<keyword evidence="3" id="KW-0119">Carbohydrate metabolism</keyword>